<dbReference type="EC" id="2.7.13.3" evidence="2"/>
<dbReference type="SMART" id="SM00091">
    <property type="entry name" value="PAS"/>
    <property type="match status" value="1"/>
</dbReference>
<gene>
    <name evidence="10" type="ORF">COB67_12035</name>
</gene>
<dbReference type="CDD" id="cd00130">
    <property type="entry name" value="PAS"/>
    <property type="match status" value="1"/>
</dbReference>
<dbReference type="Pfam" id="PF08447">
    <property type="entry name" value="PAS_3"/>
    <property type="match status" value="1"/>
</dbReference>
<dbReference type="SMART" id="SM00448">
    <property type="entry name" value="REC"/>
    <property type="match status" value="1"/>
</dbReference>
<dbReference type="SUPFAM" id="SSF55785">
    <property type="entry name" value="PYP-like sensor domain (PAS domain)"/>
    <property type="match status" value="1"/>
</dbReference>
<dbReference type="SMART" id="SM00387">
    <property type="entry name" value="HATPase_c"/>
    <property type="match status" value="1"/>
</dbReference>
<dbReference type="AlphaFoldDB" id="A0A2A4SRK8"/>
<dbReference type="NCBIfam" id="TIGR00229">
    <property type="entry name" value="sensory_box"/>
    <property type="match status" value="1"/>
</dbReference>
<dbReference type="PROSITE" id="PS50109">
    <property type="entry name" value="HIS_KIN"/>
    <property type="match status" value="1"/>
</dbReference>
<dbReference type="InterPro" id="IPR005467">
    <property type="entry name" value="His_kinase_dom"/>
</dbReference>
<dbReference type="InterPro" id="IPR013655">
    <property type="entry name" value="PAS_fold_3"/>
</dbReference>
<evidence type="ECO:0000259" key="7">
    <source>
        <dbReference type="PROSITE" id="PS50109"/>
    </source>
</evidence>
<keyword evidence="4" id="KW-0808">Transferase</keyword>
<keyword evidence="3 6" id="KW-0597">Phosphoprotein</keyword>
<dbReference type="InterPro" id="IPR001789">
    <property type="entry name" value="Sig_transdc_resp-reg_receiver"/>
</dbReference>
<evidence type="ECO:0000256" key="2">
    <source>
        <dbReference type="ARBA" id="ARBA00012438"/>
    </source>
</evidence>
<dbReference type="InterPro" id="IPR000014">
    <property type="entry name" value="PAS"/>
</dbReference>
<evidence type="ECO:0000256" key="6">
    <source>
        <dbReference type="PROSITE-ProRule" id="PRU00169"/>
    </source>
</evidence>
<keyword evidence="5" id="KW-0418">Kinase</keyword>
<dbReference type="Gene3D" id="1.10.287.130">
    <property type="match status" value="1"/>
</dbReference>
<evidence type="ECO:0000256" key="1">
    <source>
        <dbReference type="ARBA" id="ARBA00000085"/>
    </source>
</evidence>
<comment type="caution">
    <text evidence="10">The sequence shown here is derived from an EMBL/GenBank/DDBJ whole genome shotgun (WGS) entry which is preliminary data.</text>
</comment>
<evidence type="ECO:0000259" key="8">
    <source>
        <dbReference type="PROSITE" id="PS50110"/>
    </source>
</evidence>
<dbReference type="PROSITE" id="PS50110">
    <property type="entry name" value="RESPONSE_REGULATORY"/>
    <property type="match status" value="1"/>
</dbReference>
<evidence type="ECO:0000313" key="11">
    <source>
        <dbReference type="Proteomes" id="UP000218113"/>
    </source>
</evidence>
<evidence type="ECO:0000256" key="3">
    <source>
        <dbReference type="ARBA" id="ARBA00022553"/>
    </source>
</evidence>
<dbReference type="Gene3D" id="3.30.450.20">
    <property type="entry name" value="PAS domain"/>
    <property type="match status" value="1"/>
</dbReference>
<dbReference type="SUPFAM" id="SSF52172">
    <property type="entry name" value="CheY-like"/>
    <property type="match status" value="1"/>
</dbReference>
<feature type="domain" description="Histidine kinase" evidence="7">
    <location>
        <begin position="308"/>
        <end position="534"/>
    </location>
</feature>
<organism evidence="10 11">
    <name type="scientific">SAR324 cluster bacterium</name>
    <dbReference type="NCBI Taxonomy" id="2024889"/>
    <lineage>
        <taxon>Bacteria</taxon>
        <taxon>Deltaproteobacteria</taxon>
        <taxon>SAR324 cluster</taxon>
    </lineage>
</organism>
<dbReference type="PANTHER" id="PTHR43047">
    <property type="entry name" value="TWO-COMPONENT HISTIDINE PROTEIN KINASE"/>
    <property type="match status" value="1"/>
</dbReference>
<dbReference type="Pfam" id="PF00072">
    <property type="entry name" value="Response_reg"/>
    <property type="match status" value="1"/>
</dbReference>
<dbReference type="InterPro" id="IPR036097">
    <property type="entry name" value="HisK_dim/P_sf"/>
</dbReference>
<dbReference type="InterPro" id="IPR003661">
    <property type="entry name" value="HisK_dim/P_dom"/>
</dbReference>
<feature type="domain" description="Response regulatory" evidence="8">
    <location>
        <begin position="6"/>
        <end position="120"/>
    </location>
</feature>
<dbReference type="GO" id="GO:0005886">
    <property type="term" value="C:plasma membrane"/>
    <property type="evidence" value="ECO:0007669"/>
    <property type="project" value="TreeGrafter"/>
</dbReference>
<dbReference type="InterPro" id="IPR035965">
    <property type="entry name" value="PAS-like_dom_sf"/>
</dbReference>
<protein>
    <recommendedName>
        <fullName evidence="2">histidine kinase</fullName>
        <ecNumber evidence="2">2.7.13.3</ecNumber>
    </recommendedName>
</protein>
<accession>A0A2A4SRK8</accession>
<sequence>MKSKGDLLIVDDEAIIAQLLQINLRESGYHVLAATSGLEALNILKTQNIDVLITDVLMPGIDGIELIKRAKHLYPQLQTIVITAYHEIDFAVQALQLGAINYFSKPINYEEMELGVGQAIEKLRLIQEVRNRQQELELSNERLQKEIRERKIIEMASRQQEEEYHSLFEYLQDGIFIMLGYELLLVNPAFAQMMGHSVEEIVGKSFLNFVIAEDVPIIRQCLGDIREGKQAPGGYEIQVIHQTGHHVYVSLLVNRIQRQGKQAIIGTMKNITDRKKIEETKQKYLEQMLEAKVQAERTNRIKDQFIANMSHEIRTPMHGILGFIQLCIKQLALPQVDYIKLKNHLQRIKLSAERLSDLLNNLLDLSALNSGKISYEFKKYDLCCLIEECARGMKEILRENKLNLKIQPQEAVCLIDLDTNRINQVVKKLLQNAIQYTPPNKELKISIRKVPSLKKNSSTIEVSFIDQGVGIPAAELDSVFESFTQSSETDKGAGGIGLGLFLCKEIIEAHQGKIWAECNPQGGAIIRFQLPLTSSL</sequence>
<dbReference type="InterPro" id="IPR003594">
    <property type="entry name" value="HATPase_dom"/>
</dbReference>
<comment type="catalytic activity">
    <reaction evidence="1">
        <text>ATP + protein L-histidine = ADP + protein N-phospho-L-histidine.</text>
        <dbReference type="EC" id="2.7.13.3"/>
    </reaction>
</comment>
<reference evidence="11" key="1">
    <citation type="submission" date="2017-08" db="EMBL/GenBank/DDBJ databases">
        <title>A dynamic microbial community with high functional redundancy inhabits the cold, oxic subseafloor aquifer.</title>
        <authorList>
            <person name="Tully B.J."/>
            <person name="Wheat C.G."/>
            <person name="Glazer B.T."/>
            <person name="Huber J.A."/>
        </authorList>
    </citation>
    <scope>NUCLEOTIDE SEQUENCE [LARGE SCALE GENOMIC DNA]</scope>
</reference>
<dbReference type="SMART" id="SM00388">
    <property type="entry name" value="HisKA"/>
    <property type="match status" value="1"/>
</dbReference>
<dbReference type="EMBL" id="NVSR01000129">
    <property type="protein sequence ID" value="PCI24036.1"/>
    <property type="molecule type" value="Genomic_DNA"/>
</dbReference>
<dbReference type="CDD" id="cd17536">
    <property type="entry name" value="REC_YesN-like"/>
    <property type="match status" value="1"/>
</dbReference>
<dbReference type="InterPro" id="IPR011006">
    <property type="entry name" value="CheY-like_superfamily"/>
</dbReference>
<dbReference type="PANTHER" id="PTHR43047:SF72">
    <property type="entry name" value="OSMOSENSING HISTIDINE PROTEIN KINASE SLN1"/>
    <property type="match status" value="1"/>
</dbReference>
<dbReference type="SUPFAM" id="SSF47384">
    <property type="entry name" value="Homodimeric domain of signal transducing histidine kinase"/>
    <property type="match status" value="1"/>
</dbReference>
<dbReference type="InterPro" id="IPR004358">
    <property type="entry name" value="Sig_transdc_His_kin-like_C"/>
</dbReference>
<dbReference type="Gene3D" id="3.30.565.10">
    <property type="entry name" value="Histidine kinase-like ATPase, C-terminal domain"/>
    <property type="match status" value="1"/>
</dbReference>
<feature type="domain" description="PAS" evidence="9">
    <location>
        <begin position="180"/>
        <end position="229"/>
    </location>
</feature>
<dbReference type="Pfam" id="PF00512">
    <property type="entry name" value="HisKA"/>
    <property type="match status" value="1"/>
</dbReference>
<dbReference type="InterPro" id="IPR036890">
    <property type="entry name" value="HATPase_C_sf"/>
</dbReference>
<dbReference type="Pfam" id="PF02518">
    <property type="entry name" value="HATPase_c"/>
    <property type="match status" value="1"/>
</dbReference>
<feature type="modified residue" description="4-aspartylphosphate" evidence="6">
    <location>
        <position position="55"/>
    </location>
</feature>
<dbReference type="CDD" id="cd00082">
    <property type="entry name" value="HisKA"/>
    <property type="match status" value="1"/>
</dbReference>
<name>A0A2A4SRK8_9DELT</name>
<dbReference type="GO" id="GO:0009927">
    <property type="term" value="F:histidine phosphotransfer kinase activity"/>
    <property type="evidence" value="ECO:0007669"/>
    <property type="project" value="TreeGrafter"/>
</dbReference>
<dbReference type="SUPFAM" id="SSF55874">
    <property type="entry name" value="ATPase domain of HSP90 chaperone/DNA topoisomerase II/histidine kinase"/>
    <property type="match status" value="1"/>
</dbReference>
<evidence type="ECO:0000259" key="9">
    <source>
        <dbReference type="PROSITE" id="PS50112"/>
    </source>
</evidence>
<dbReference type="PRINTS" id="PR00344">
    <property type="entry name" value="BCTRLSENSOR"/>
</dbReference>
<dbReference type="Proteomes" id="UP000218113">
    <property type="component" value="Unassembled WGS sequence"/>
</dbReference>
<dbReference type="PROSITE" id="PS50112">
    <property type="entry name" value="PAS"/>
    <property type="match status" value="1"/>
</dbReference>
<evidence type="ECO:0000256" key="4">
    <source>
        <dbReference type="ARBA" id="ARBA00022679"/>
    </source>
</evidence>
<dbReference type="GO" id="GO:0000155">
    <property type="term" value="F:phosphorelay sensor kinase activity"/>
    <property type="evidence" value="ECO:0007669"/>
    <property type="project" value="InterPro"/>
</dbReference>
<evidence type="ECO:0000256" key="5">
    <source>
        <dbReference type="ARBA" id="ARBA00022777"/>
    </source>
</evidence>
<dbReference type="Gene3D" id="3.40.50.2300">
    <property type="match status" value="1"/>
</dbReference>
<proteinExistence type="predicted"/>
<evidence type="ECO:0000313" key="10">
    <source>
        <dbReference type="EMBL" id="PCI24036.1"/>
    </source>
</evidence>